<organism evidence="1">
    <name type="scientific">hydrothermal vent metagenome</name>
    <dbReference type="NCBI Taxonomy" id="652676"/>
    <lineage>
        <taxon>unclassified sequences</taxon>
        <taxon>metagenomes</taxon>
        <taxon>ecological metagenomes</taxon>
    </lineage>
</organism>
<evidence type="ECO:0000313" key="1">
    <source>
        <dbReference type="EMBL" id="VAW96805.1"/>
    </source>
</evidence>
<dbReference type="EMBL" id="UOFV01000098">
    <property type="protein sequence ID" value="VAW96805.1"/>
    <property type="molecule type" value="Genomic_DNA"/>
</dbReference>
<gene>
    <name evidence="1" type="ORF">MNBD_GAMMA19-1897</name>
</gene>
<reference evidence="1" key="1">
    <citation type="submission" date="2018-06" db="EMBL/GenBank/DDBJ databases">
        <authorList>
            <person name="Zhirakovskaya E."/>
        </authorList>
    </citation>
    <scope>NUCLEOTIDE SEQUENCE</scope>
</reference>
<sequence length="78" mass="9020">MMKLEKLERALRHMSNKALIKFVKRCVCRSLPGVGDTADDSREALDMVYVECSRRGKERLYDTAYAYVAHHPDRCDIS</sequence>
<name>A0A3B0ZTD8_9ZZZZ</name>
<protein>
    <submittedName>
        <fullName evidence="1">Uncharacterized protein</fullName>
    </submittedName>
</protein>
<accession>A0A3B0ZTD8</accession>
<proteinExistence type="predicted"/>
<dbReference type="AlphaFoldDB" id="A0A3B0ZTD8"/>